<dbReference type="Gene3D" id="1.10.101.10">
    <property type="entry name" value="PGBD-like superfamily/PGBD"/>
    <property type="match status" value="1"/>
</dbReference>
<keyword evidence="2" id="KW-0472">Membrane</keyword>
<dbReference type="EMBL" id="APND01000005">
    <property type="protein sequence ID" value="MES1930512.1"/>
    <property type="molecule type" value="Genomic_DNA"/>
</dbReference>
<dbReference type="InterPro" id="IPR052026">
    <property type="entry name" value="ExeA_AAA_ATPase_DNA-bind"/>
</dbReference>
<dbReference type="InterPro" id="IPR002477">
    <property type="entry name" value="Peptidoglycan-bd-like"/>
</dbReference>
<feature type="region of interest" description="Disordered" evidence="1">
    <location>
        <begin position="563"/>
        <end position="582"/>
    </location>
</feature>
<evidence type="ECO:0000256" key="1">
    <source>
        <dbReference type="SAM" id="MobiDB-lite"/>
    </source>
</evidence>
<dbReference type="RefSeq" id="WP_353112783.1">
    <property type="nucleotide sequence ID" value="NZ_APND01000005.1"/>
</dbReference>
<reference evidence="4 5" key="1">
    <citation type="submission" date="2013-03" db="EMBL/GenBank/DDBJ databases">
        <title>Salinisphaera dokdonensis CL-ES53 Genome Sequencing.</title>
        <authorList>
            <person name="Li C."/>
            <person name="Lai Q."/>
            <person name="Shao Z."/>
        </authorList>
    </citation>
    <scope>NUCLEOTIDE SEQUENCE [LARGE SCALE GENOMIC DNA]</scope>
    <source>
        <strain evidence="4 5">CL-ES53</strain>
    </source>
</reference>
<feature type="compositionally biased region" description="Low complexity" evidence="1">
    <location>
        <begin position="364"/>
        <end position="380"/>
    </location>
</feature>
<keyword evidence="2" id="KW-1133">Transmembrane helix</keyword>
<evidence type="ECO:0000256" key="2">
    <source>
        <dbReference type="SAM" id="Phobius"/>
    </source>
</evidence>
<dbReference type="InterPro" id="IPR049945">
    <property type="entry name" value="AAA_22"/>
</dbReference>
<protein>
    <submittedName>
        <fullName evidence="4">Peptidoglycan-binding domain-containing protein</fullName>
    </submittedName>
</protein>
<name>A0ABV2B3S9_9GAMM</name>
<feature type="region of interest" description="Disordered" evidence="1">
    <location>
        <begin position="328"/>
        <end position="391"/>
    </location>
</feature>
<sequence length="582" mass="62577">MYLRYYGLEDYPFSVTPDPAFLYLSASHREALGHLLYGAGEHGGFVALIGEVGTGKTTLIRALVENDMPDLDIALCWNPHLEVREFVATICDELGAAYDRQHDTSLKDLVDRLNQHLLATHANNRRTVLIIDEAQNLSRGVLEQLRLLTNLETHKHKLLRIILVGQPELEQLLARHDLRQLSQRITARFKLTPLGYGETRAYVQHRLKLVGGSQHLFTGAALIALRRYTGGTPRLINMVCERALMGGYAHARSKIGPMIVSRAALETLPRERASRWRRVALPAASLAAIAVVGALAWYPGIELTRAAEWMQSGGAGASTPVAGEAVGDPANAIGAGDDGQPTLVAAGEGGDSYRPVSDGAGSAPDTDVSSGSGGTTAAEAAPPPGGLPGGDADITQLLRLWGVFGSEVRTNCRSLRIGDLRCLADSGSFTVIERYNRPALLTIEDEGRTRKVLLSSLDGPNATLVGADGTRRISRNALGRIWTGEFEVVWRADSGVSLIQPGAVGSAVVWLRKRLDRIDGRNPETQLGPASPVYDDALQRRLRKFQAANGLQSDAMAGPRTQMMLNGAVPSPGSPALKAVEE</sequence>
<dbReference type="CDD" id="cd00009">
    <property type="entry name" value="AAA"/>
    <property type="match status" value="1"/>
</dbReference>
<dbReference type="InterPro" id="IPR036366">
    <property type="entry name" value="PGBDSf"/>
</dbReference>
<gene>
    <name evidence="4" type="ORF">SADO_14719</name>
</gene>
<dbReference type="Pfam" id="PF01471">
    <property type="entry name" value="PG_binding_1"/>
    <property type="match status" value="1"/>
</dbReference>
<dbReference type="InterPro" id="IPR003593">
    <property type="entry name" value="AAA+_ATPase"/>
</dbReference>
<dbReference type="InterPro" id="IPR027417">
    <property type="entry name" value="P-loop_NTPase"/>
</dbReference>
<keyword evidence="2" id="KW-0812">Transmembrane</keyword>
<accession>A0ABV2B3S9</accession>
<dbReference type="SUPFAM" id="SSF47090">
    <property type="entry name" value="PGBD-like"/>
    <property type="match status" value="1"/>
</dbReference>
<dbReference type="SMART" id="SM00382">
    <property type="entry name" value="AAA"/>
    <property type="match status" value="1"/>
</dbReference>
<dbReference type="PANTHER" id="PTHR35894">
    <property type="entry name" value="GENERAL SECRETION PATHWAY PROTEIN A-RELATED"/>
    <property type="match status" value="1"/>
</dbReference>
<dbReference type="PANTHER" id="PTHR35894:SF1">
    <property type="entry name" value="PHOSPHORIBULOKINASE _ URIDINE KINASE FAMILY"/>
    <property type="match status" value="1"/>
</dbReference>
<proteinExistence type="predicted"/>
<dbReference type="InterPro" id="IPR036365">
    <property type="entry name" value="PGBD-like_sf"/>
</dbReference>
<feature type="domain" description="AAA+ ATPase" evidence="3">
    <location>
        <begin position="42"/>
        <end position="188"/>
    </location>
</feature>
<evidence type="ECO:0000259" key="3">
    <source>
        <dbReference type="SMART" id="SM00382"/>
    </source>
</evidence>
<evidence type="ECO:0000313" key="5">
    <source>
        <dbReference type="Proteomes" id="UP001460888"/>
    </source>
</evidence>
<organism evidence="4 5">
    <name type="scientific">Salinisphaera dokdonensis CL-ES53</name>
    <dbReference type="NCBI Taxonomy" id="1304272"/>
    <lineage>
        <taxon>Bacteria</taxon>
        <taxon>Pseudomonadati</taxon>
        <taxon>Pseudomonadota</taxon>
        <taxon>Gammaproteobacteria</taxon>
        <taxon>Salinisphaerales</taxon>
        <taxon>Salinisphaeraceae</taxon>
        <taxon>Salinisphaera</taxon>
    </lineage>
</organism>
<comment type="caution">
    <text evidence="4">The sequence shown here is derived from an EMBL/GenBank/DDBJ whole genome shotgun (WGS) entry which is preliminary data.</text>
</comment>
<dbReference type="Gene3D" id="3.40.50.300">
    <property type="entry name" value="P-loop containing nucleotide triphosphate hydrolases"/>
    <property type="match status" value="1"/>
</dbReference>
<dbReference type="Pfam" id="PF13401">
    <property type="entry name" value="AAA_22"/>
    <property type="match status" value="1"/>
</dbReference>
<keyword evidence="5" id="KW-1185">Reference proteome</keyword>
<dbReference type="Gene3D" id="3.90.70.10">
    <property type="entry name" value="Cysteine proteinases"/>
    <property type="match status" value="1"/>
</dbReference>
<evidence type="ECO:0000313" key="4">
    <source>
        <dbReference type="EMBL" id="MES1930512.1"/>
    </source>
</evidence>
<dbReference type="SUPFAM" id="SSF52540">
    <property type="entry name" value="P-loop containing nucleoside triphosphate hydrolases"/>
    <property type="match status" value="1"/>
</dbReference>
<feature type="transmembrane region" description="Helical" evidence="2">
    <location>
        <begin position="279"/>
        <end position="298"/>
    </location>
</feature>
<dbReference type="Proteomes" id="UP001460888">
    <property type="component" value="Unassembled WGS sequence"/>
</dbReference>